<keyword evidence="1" id="KW-1133">Transmembrane helix</keyword>
<protein>
    <submittedName>
        <fullName evidence="2">Uncharacterized protein</fullName>
    </submittedName>
</protein>
<gene>
    <name evidence="2" type="ORF">HPB52_013865</name>
</gene>
<reference evidence="2" key="2">
    <citation type="submission" date="2021-09" db="EMBL/GenBank/DDBJ databases">
        <authorList>
            <person name="Jia N."/>
            <person name="Wang J."/>
            <person name="Shi W."/>
            <person name="Du L."/>
            <person name="Sun Y."/>
            <person name="Zhan W."/>
            <person name="Jiang J."/>
            <person name="Wang Q."/>
            <person name="Zhang B."/>
            <person name="Ji P."/>
            <person name="Sakyi L.B."/>
            <person name="Cui X."/>
            <person name="Yuan T."/>
            <person name="Jiang B."/>
            <person name="Yang W."/>
            <person name="Lam T.T.-Y."/>
            <person name="Chang Q."/>
            <person name="Ding S."/>
            <person name="Wang X."/>
            <person name="Zhu J."/>
            <person name="Ruan X."/>
            <person name="Zhao L."/>
            <person name="Wei J."/>
            <person name="Que T."/>
            <person name="Du C."/>
            <person name="Cheng J."/>
            <person name="Dai P."/>
            <person name="Han X."/>
            <person name="Huang E."/>
            <person name="Gao Y."/>
            <person name="Liu J."/>
            <person name="Shao H."/>
            <person name="Ye R."/>
            <person name="Li L."/>
            <person name="Wei W."/>
            <person name="Wang X."/>
            <person name="Wang C."/>
            <person name="Huo Q."/>
            <person name="Li W."/>
            <person name="Guo W."/>
            <person name="Chen H."/>
            <person name="Chen S."/>
            <person name="Zhou L."/>
            <person name="Zhou L."/>
            <person name="Ni X."/>
            <person name="Tian J."/>
            <person name="Zhou Y."/>
            <person name="Sheng Y."/>
            <person name="Liu T."/>
            <person name="Pan Y."/>
            <person name="Xia L."/>
            <person name="Li J."/>
            <person name="Zhao F."/>
            <person name="Cao W."/>
        </authorList>
    </citation>
    <scope>NUCLEOTIDE SEQUENCE</scope>
    <source>
        <strain evidence="2">Rsan-2018</strain>
        <tissue evidence="2">Larvae</tissue>
    </source>
</reference>
<sequence length="103" mass="11513">MEVTTTTRSPAISNLGIAEVEDGDNGMDLEIRIIYGIVGIALVASSILFVMYIVTRLLKKRETAVKDHEHFWSHKETSTGNFSKTDFINPSCYIAKKATDFNE</sequence>
<dbReference type="Proteomes" id="UP000821837">
    <property type="component" value="Unassembled WGS sequence"/>
</dbReference>
<evidence type="ECO:0000313" key="3">
    <source>
        <dbReference type="Proteomes" id="UP000821837"/>
    </source>
</evidence>
<keyword evidence="1" id="KW-0812">Transmembrane</keyword>
<dbReference type="AlphaFoldDB" id="A0A9D4PBH0"/>
<accession>A0A9D4PBH0</accession>
<proteinExistence type="predicted"/>
<evidence type="ECO:0000256" key="1">
    <source>
        <dbReference type="SAM" id="Phobius"/>
    </source>
</evidence>
<keyword evidence="1" id="KW-0472">Membrane</keyword>
<feature type="transmembrane region" description="Helical" evidence="1">
    <location>
        <begin position="33"/>
        <end position="54"/>
    </location>
</feature>
<keyword evidence="3" id="KW-1185">Reference proteome</keyword>
<organism evidence="2 3">
    <name type="scientific">Rhipicephalus sanguineus</name>
    <name type="common">Brown dog tick</name>
    <name type="synonym">Ixodes sanguineus</name>
    <dbReference type="NCBI Taxonomy" id="34632"/>
    <lineage>
        <taxon>Eukaryota</taxon>
        <taxon>Metazoa</taxon>
        <taxon>Ecdysozoa</taxon>
        <taxon>Arthropoda</taxon>
        <taxon>Chelicerata</taxon>
        <taxon>Arachnida</taxon>
        <taxon>Acari</taxon>
        <taxon>Parasitiformes</taxon>
        <taxon>Ixodida</taxon>
        <taxon>Ixodoidea</taxon>
        <taxon>Ixodidae</taxon>
        <taxon>Rhipicephalinae</taxon>
        <taxon>Rhipicephalus</taxon>
        <taxon>Rhipicephalus</taxon>
    </lineage>
</organism>
<evidence type="ECO:0000313" key="2">
    <source>
        <dbReference type="EMBL" id="KAH7935810.1"/>
    </source>
</evidence>
<reference evidence="2" key="1">
    <citation type="journal article" date="2020" name="Cell">
        <title>Large-Scale Comparative Analyses of Tick Genomes Elucidate Their Genetic Diversity and Vector Capacities.</title>
        <authorList>
            <consortium name="Tick Genome and Microbiome Consortium (TIGMIC)"/>
            <person name="Jia N."/>
            <person name="Wang J."/>
            <person name="Shi W."/>
            <person name="Du L."/>
            <person name="Sun Y."/>
            <person name="Zhan W."/>
            <person name="Jiang J.F."/>
            <person name="Wang Q."/>
            <person name="Zhang B."/>
            <person name="Ji P."/>
            <person name="Bell-Sakyi L."/>
            <person name="Cui X.M."/>
            <person name="Yuan T.T."/>
            <person name="Jiang B.G."/>
            <person name="Yang W.F."/>
            <person name="Lam T.T."/>
            <person name="Chang Q.C."/>
            <person name="Ding S.J."/>
            <person name="Wang X.J."/>
            <person name="Zhu J.G."/>
            <person name="Ruan X.D."/>
            <person name="Zhao L."/>
            <person name="Wei J.T."/>
            <person name="Ye R.Z."/>
            <person name="Que T.C."/>
            <person name="Du C.H."/>
            <person name="Zhou Y.H."/>
            <person name="Cheng J.X."/>
            <person name="Dai P.F."/>
            <person name="Guo W.B."/>
            <person name="Han X.H."/>
            <person name="Huang E.J."/>
            <person name="Li L.F."/>
            <person name="Wei W."/>
            <person name="Gao Y.C."/>
            <person name="Liu J.Z."/>
            <person name="Shao H.Z."/>
            <person name="Wang X."/>
            <person name="Wang C.C."/>
            <person name="Yang T.C."/>
            <person name="Huo Q.B."/>
            <person name="Li W."/>
            <person name="Chen H.Y."/>
            <person name="Chen S.E."/>
            <person name="Zhou L.G."/>
            <person name="Ni X.B."/>
            <person name="Tian J.H."/>
            <person name="Sheng Y."/>
            <person name="Liu T."/>
            <person name="Pan Y.S."/>
            <person name="Xia L.Y."/>
            <person name="Li J."/>
            <person name="Zhao F."/>
            <person name="Cao W.C."/>
        </authorList>
    </citation>
    <scope>NUCLEOTIDE SEQUENCE</scope>
    <source>
        <strain evidence="2">Rsan-2018</strain>
    </source>
</reference>
<comment type="caution">
    <text evidence="2">The sequence shown here is derived from an EMBL/GenBank/DDBJ whole genome shotgun (WGS) entry which is preliminary data.</text>
</comment>
<dbReference type="EMBL" id="JABSTV010001255">
    <property type="protein sequence ID" value="KAH7935810.1"/>
    <property type="molecule type" value="Genomic_DNA"/>
</dbReference>
<name>A0A9D4PBH0_RHISA</name>
<dbReference type="VEuPathDB" id="VectorBase:RSAN_049677"/>